<organism evidence="1">
    <name type="scientific">marine sediment metagenome</name>
    <dbReference type="NCBI Taxonomy" id="412755"/>
    <lineage>
        <taxon>unclassified sequences</taxon>
        <taxon>metagenomes</taxon>
        <taxon>ecological metagenomes</taxon>
    </lineage>
</organism>
<protein>
    <submittedName>
        <fullName evidence="1">Uncharacterized protein</fullName>
    </submittedName>
</protein>
<comment type="caution">
    <text evidence="1">The sequence shown here is derived from an EMBL/GenBank/DDBJ whole genome shotgun (WGS) entry which is preliminary data.</text>
</comment>
<name>A0A0F9DJV1_9ZZZZ</name>
<feature type="non-terminal residue" evidence="1">
    <location>
        <position position="96"/>
    </location>
</feature>
<reference evidence="1" key="1">
    <citation type="journal article" date="2015" name="Nature">
        <title>Complex archaea that bridge the gap between prokaryotes and eukaryotes.</title>
        <authorList>
            <person name="Spang A."/>
            <person name="Saw J.H."/>
            <person name="Jorgensen S.L."/>
            <person name="Zaremba-Niedzwiedzka K."/>
            <person name="Martijn J."/>
            <person name="Lind A.E."/>
            <person name="van Eijk R."/>
            <person name="Schleper C."/>
            <person name="Guy L."/>
            <person name="Ettema T.J."/>
        </authorList>
    </citation>
    <scope>NUCLEOTIDE SEQUENCE</scope>
</reference>
<dbReference type="EMBL" id="LAZR01039050">
    <property type="protein sequence ID" value="KKL17966.1"/>
    <property type="molecule type" value="Genomic_DNA"/>
</dbReference>
<gene>
    <name evidence="1" type="ORF">LCGC14_2480260</name>
</gene>
<dbReference type="AlphaFoldDB" id="A0A0F9DJV1"/>
<proteinExistence type="predicted"/>
<evidence type="ECO:0000313" key="1">
    <source>
        <dbReference type="EMBL" id="KKL17966.1"/>
    </source>
</evidence>
<accession>A0A0F9DJV1</accession>
<sequence>MVSYIKNSTNYGLFILEHAAGNDNTWIADGGMKFAVWTDYTEGTDGIFLPYTGELEHRPEFIIDIIDFFMGAGVDISVGEGHDLIIFTGRFGGATE</sequence>